<evidence type="ECO:0000313" key="2">
    <source>
        <dbReference type="EMBL" id="PKN02532.1"/>
    </source>
</evidence>
<evidence type="ECO:0000256" key="1">
    <source>
        <dbReference type="SAM" id="Phobius"/>
    </source>
</evidence>
<name>A0A2N2F2W5_9BACT</name>
<dbReference type="CDD" id="cd13585">
    <property type="entry name" value="PBP2_TMBP_like"/>
    <property type="match status" value="1"/>
</dbReference>
<dbReference type="PANTHER" id="PTHR43649:SF12">
    <property type="entry name" value="DIACETYLCHITOBIOSE BINDING PROTEIN DASA"/>
    <property type="match status" value="1"/>
</dbReference>
<dbReference type="SUPFAM" id="SSF53850">
    <property type="entry name" value="Periplasmic binding protein-like II"/>
    <property type="match status" value="1"/>
</dbReference>
<dbReference type="InterPro" id="IPR050490">
    <property type="entry name" value="Bact_solute-bd_prot1"/>
</dbReference>
<comment type="caution">
    <text evidence="2">The sequence shown here is derived from an EMBL/GenBank/DDBJ whole genome shotgun (WGS) entry which is preliminary data.</text>
</comment>
<keyword evidence="1" id="KW-0472">Membrane</keyword>
<gene>
    <name evidence="2" type="ORF">CVU76_00615</name>
</gene>
<dbReference type="AlphaFoldDB" id="A0A2N2F2W5"/>
<organism evidence="2 3">
    <name type="scientific">Candidatus Dojkabacteria bacterium HGW-Dojkabacteria-1</name>
    <dbReference type="NCBI Taxonomy" id="2013761"/>
    <lineage>
        <taxon>Bacteria</taxon>
        <taxon>Candidatus Dojkabacteria</taxon>
    </lineage>
</organism>
<dbReference type="Proteomes" id="UP000233417">
    <property type="component" value="Unassembled WGS sequence"/>
</dbReference>
<sequence length="447" mass="50431">MQNDQKKLVILLTTIVVVLLVLTIIAAIVLRNKRSGNNTDDPNNNRGNVELVYWGLWEPEEVMQPIIDRYESENPGVKILYSQQTFRNYESRLYTRLQQSTSSTEPAPDILRINNTWLPKFQKYLEPLPQSVMTSQDYSDSFYPTATEDFTGTDGRIYAIPWEIDGLLVIYNKQLLSQAGYNEPPVDWDSFMEAAAKMTKKDSSGRITISGLAIGTSRNITHSADILSFMMLQNNAALINSSKTEVNLTSERAISALRTYTSFATGTNPTWASYLANDLTTFFKGELAMMFAPSWRAFDILEAAPQIEFGLAPLPQLPNNEPVYYSMYWGDTVSKTSTNAIEAWKFVKYLSEEQQQKELFSNASKVRAFGEPYSLVSLNSTLLSNPYTRAIGVMAPFMKSWQMGDQGFVEEKMRTAITEVVENSKEPSGILSDIEKDINNQLAVTNR</sequence>
<keyword evidence="1" id="KW-0812">Transmembrane</keyword>
<dbReference type="InterPro" id="IPR006059">
    <property type="entry name" value="SBP"/>
</dbReference>
<accession>A0A2N2F2W5</accession>
<dbReference type="Gene3D" id="3.40.190.10">
    <property type="entry name" value="Periplasmic binding protein-like II"/>
    <property type="match status" value="1"/>
</dbReference>
<keyword evidence="1" id="KW-1133">Transmembrane helix</keyword>
<dbReference type="Pfam" id="PF01547">
    <property type="entry name" value="SBP_bac_1"/>
    <property type="match status" value="1"/>
</dbReference>
<proteinExistence type="predicted"/>
<dbReference type="PANTHER" id="PTHR43649">
    <property type="entry name" value="ARABINOSE-BINDING PROTEIN-RELATED"/>
    <property type="match status" value="1"/>
</dbReference>
<reference evidence="2 3" key="1">
    <citation type="journal article" date="2017" name="ISME J.">
        <title>Potential for microbial H2 and metal transformations associated with novel bacteria and archaea in deep terrestrial subsurface sediments.</title>
        <authorList>
            <person name="Hernsdorf A.W."/>
            <person name="Amano Y."/>
            <person name="Miyakawa K."/>
            <person name="Ise K."/>
            <person name="Suzuki Y."/>
            <person name="Anantharaman K."/>
            <person name="Probst A."/>
            <person name="Burstein D."/>
            <person name="Thomas B.C."/>
            <person name="Banfield J.F."/>
        </authorList>
    </citation>
    <scope>NUCLEOTIDE SEQUENCE [LARGE SCALE GENOMIC DNA]</scope>
    <source>
        <strain evidence="2">HGW-Dojkabacteria-1</strain>
    </source>
</reference>
<evidence type="ECO:0000313" key="3">
    <source>
        <dbReference type="Proteomes" id="UP000233417"/>
    </source>
</evidence>
<protein>
    <recommendedName>
        <fullName evidence="4">Sugar ABC transporter substrate-binding protein</fullName>
    </recommendedName>
</protein>
<dbReference type="EMBL" id="PHAO01000001">
    <property type="protein sequence ID" value="PKN02532.1"/>
    <property type="molecule type" value="Genomic_DNA"/>
</dbReference>
<feature type="transmembrane region" description="Helical" evidence="1">
    <location>
        <begin position="9"/>
        <end position="30"/>
    </location>
</feature>
<evidence type="ECO:0008006" key="4">
    <source>
        <dbReference type="Google" id="ProtNLM"/>
    </source>
</evidence>